<dbReference type="EMBL" id="LGRX02020210">
    <property type="protein sequence ID" value="KAK3257707.1"/>
    <property type="molecule type" value="Genomic_DNA"/>
</dbReference>
<dbReference type="Proteomes" id="UP001190700">
    <property type="component" value="Unassembled WGS sequence"/>
</dbReference>
<feature type="region of interest" description="Disordered" evidence="1">
    <location>
        <begin position="1"/>
        <end position="40"/>
    </location>
</feature>
<accession>A0AAE0FDC5</accession>
<dbReference type="AlphaFoldDB" id="A0AAE0FDC5"/>
<reference evidence="2 3" key="1">
    <citation type="journal article" date="2015" name="Genome Biol. Evol.">
        <title>Comparative Genomics of a Bacterivorous Green Alga Reveals Evolutionary Causalities and Consequences of Phago-Mixotrophic Mode of Nutrition.</title>
        <authorList>
            <person name="Burns J.A."/>
            <person name="Paasch A."/>
            <person name="Narechania A."/>
            <person name="Kim E."/>
        </authorList>
    </citation>
    <scope>NUCLEOTIDE SEQUENCE [LARGE SCALE GENOMIC DNA]</scope>
    <source>
        <strain evidence="2 3">PLY_AMNH</strain>
    </source>
</reference>
<gene>
    <name evidence="2" type="ORF">CYMTET_33219</name>
</gene>
<feature type="compositionally biased region" description="Polar residues" evidence="1">
    <location>
        <begin position="12"/>
        <end position="26"/>
    </location>
</feature>
<evidence type="ECO:0000313" key="2">
    <source>
        <dbReference type="EMBL" id="KAK3257707.1"/>
    </source>
</evidence>
<evidence type="ECO:0000313" key="3">
    <source>
        <dbReference type="Proteomes" id="UP001190700"/>
    </source>
</evidence>
<keyword evidence="3" id="KW-1185">Reference proteome</keyword>
<protein>
    <submittedName>
        <fullName evidence="2">Uncharacterized protein</fullName>
    </submittedName>
</protein>
<name>A0AAE0FDC5_9CHLO</name>
<organism evidence="2 3">
    <name type="scientific">Cymbomonas tetramitiformis</name>
    <dbReference type="NCBI Taxonomy" id="36881"/>
    <lineage>
        <taxon>Eukaryota</taxon>
        <taxon>Viridiplantae</taxon>
        <taxon>Chlorophyta</taxon>
        <taxon>Pyramimonadophyceae</taxon>
        <taxon>Pyramimonadales</taxon>
        <taxon>Pyramimonadaceae</taxon>
        <taxon>Cymbomonas</taxon>
    </lineage>
</organism>
<evidence type="ECO:0000256" key="1">
    <source>
        <dbReference type="SAM" id="MobiDB-lite"/>
    </source>
</evidence>
<proteinExistence type="predicted"/>
<comment type="caution">
    <text evidence="2">The sequence shown here is derived from an EMBL/GenBank/DDBJ whole genome shotgun (WGS) entry which is preliminary data.</text>
</comment>
<sequence length="386" mass="42091">MGGTLGTLGFRSGSQTGASENEQGAQYPSVPKDQGSTKPTPEEVEAYNMMMTAMVTSTTAGNEDIPKKNPDQGKIFALRKALDRERRANKASNKWYLNHKVNPEIALWSSAALKIAAVVGFAYVVKQRKKAMTQQGLVSQLTPRAGKEFGTELQEPMMPSPRLTITVTVLKIAGDVKDATIFCQMMVMKAGKWQEAGPRTELTRFERSEAKLSTDVVVPYTAGTAQSVRWSFFSVLQKRYVAECGSSELVLGELVTSAGMCKHVPIVEDDGTEVGTLELKAAPLKRFRQVAHLWIKVGNVSNMWGGKTNSLALSLSRPRPRSVDTASSTLHSWLPVVGTEQAARSQTPQVGILCRIRSLTKQFFLAPPPRCLEPVDFGEQGGDTGK</sequence>